<comment type="function">
    <text evidence="3">The electron transfer flavoprotein serves as a specific electron acceptor for other dehydrogenases. It transfers the electrons to the main respiratory chain via ETF-ubiquinone oxidoreductase (ETF dehydrogenase).</text>
</comment>
<dbReference type="Gene3D" id="3.40.50.620">
    <property type="entry name" value="HUPs"/>
    <property type="match status" value="1"/>
</dbReference>
<dbReference type="SMART" id="SM00893">
    <property type="entry name" value="ETF"/>
    <property type="match status" value="1"/>
</dbReference>
<dbReference type="STRING" id="446470.Snas_1824"/>
<dbReference type="eggNOG" id="COG2025">
    <property type="taxonomic scope" value="Bacteria"/>
</dbReference>
<evidence type="ECO:0000256" key="4">
    <source>
        <dbReference type="PIRSR" id="PIRSR000089-1"/>
    </source>
</evidence>
<dbReference type="InterPro" id="IPR014729">
    <property type="entry name" value="Rossmann-like_a/b/a_fold"/>
</dbReference>
<keyword evidence="7" id="KW-1185">Reference proteome</keyword>
<keyword evidence="4" id="KW-0274">FAD</keyword>
<dbReference type="EMBL" id="CP001778">
    <property type="protein sequence ID" value="ADD41520.1"/>
    <property type="molecule type" value="Genomic_DNA"/>
</dbReference>
<dbReference type="Proteomes" id="UP000000844">
    <property type="component" value="Chromosome"/>
</dbReference>
<reference evidence="6 7" key="1">
    <citation type="journal article" date="2009" name="Stand. Genomic Sci.">
        <title>Complete genome sequence of Stackebrandtia nassauensis type strain (LLR-40K-21).</title>
        <authorList>
            <person name="Munk C."/>
            <person name="Lapidus A."/>
            <person name="Copeland A."/>
            <person name="Jando M."/>
            <person name="Mayilraj S."/>
            <person name="Glavina Del Rio T."/>
            <person name="Nolan M."/>
            <person name="Chen F."/>
            <person name="Lucas S."/>
            <person name="Tice H."/>
            <person name="Cheng J.F."/>
            <person name="Han C."/>
            <person name="Detter J.C."/>
            <person name="Bruce D."/>
            <person name="Goodwin L."/>
            <person name="Chain P."/>
            <person name="Pitluck S."/>
            <person name="Goker M."/>
            <person name="Ovchinikova G."/>
            <person name="Pati A."/>
            <person name="Ivanova N."/>
            <person name="Mavromatis K."/>
            <person name="Chen A."/>
            <person name="Palaniappan K."/>
            <person name="Land M."/>
            <person name="Hauser L."/>
            <person name="Chang Y.J."/>
            <person name="Jeffries C.D."/>
            <person name="Bristow J."/>
            <person name="Eisen J.A."/>
            <person name="Markowitz V."/>
            <person name="Hugenholtz P."/>
            <person name="Kyrpides N.C."/>
            <person name="Klenk H.P."/>
        </authorList>
    </citation>
    <scope>NUCLEOTIDE SEQUENCE [LARGE SCALE GENOMIC DNA]</scope>
    <source>
        <strain evidence="7">DSM 44728 / CIP 108903 / NRRL B-16338 / NBRC 102104 / LLR-40K-21</strain>
    </source>
</reference>
<dbReference type="InterPro" id="IPR001308">
    <property type="entry name" value="ETF_a/FixB"/>
</dbReference>
<sequence length="315" mass="32071">MILTFVEHDGRRPTAASLTALTVARGLGEPAAVCFTDPADAAPLLAELAAYGAATVHLVDGAGEYSPERWGAALSQLIGDVRPGVVVAPASDRGNEVAAQAAARARLPLATGCVEVAADGTVTRVRGGGILLEDAAVDAGTRMVTVLPTAAEAHQAPRPGEAVPHTFVPDLDGIAATRLVDRAPRGAGVALATAPVVVSGGRGVGSAEGFAPLEELAALIGGAVGCSRVATNNGWRPHSDQVGQTGTKVNPRLYIACGISGATQHWVGCMDSKAILAINTDPDAPMVTRASYAVIGDVHEVLDAVIQEVRRRKAQ</sequence>
<comment type="subunit">
    <text evidence="2">Heterodimer of an alpha and a beta subunit.</text>
</comment>
<evidence type="ECO:0000256" key="2">
    <source>
        <dbReference type="ARBA" id="ARBA00011355"/>
    </source>
</evidence>
<accession>D3PYF3</accession>
<evidence type="ECO:0000256" key="3">
    <source>
        <dbReference type="ARBA" id="ARBA00025649"/>
    </source>
</evidence>
<feature type="domain" description="Electron transfer flavoprotein alpha/beta-subunit N-terminal" evidence="5">
    <location>
        <begin position="2"/>
        <end position="183"/>
    </location>
</feature>
<evidence type="ECO:0000256" key="1">
    <source>
        <dbReference type="ARBA" id="ARBA00005817"/>
    </source>
</evidence>
<dbReference type="KEGG" id="sna:Snas_1824"/>
<dbReference type="AlphaFoldDB" id="D3PYF3"/>
<dbReference type="PANTHER" id="PTHR43153">
    <property type="entry name" value="ELECTRON TRANSFER FLAVOPROTEIN ALPHA"/>
    <property type="match status" value="1"/>
</dbReference>
<organism evidence="6 7">
    <name type="scientific">Stackebrandtia nassauensis (strain DSM 44728 / CIP 108903 / NRRL B-16338 / NBRC 102104 / LLR-40K-21)</name>
    <dbReference type="NCBI Taxonomy" id="446470"/>
    <lineage>
        <taxon>Bacteria</taxon>
        <taxon>Bacillati</taxon>
        <taxon>Actinomycetota</taxon>
        <taxon>Actinomycetes</taxon>
        <taxon>Glycomycetales</taxon>
        <taxon>Glycomycetaceae</taxon>
        <taxon>Stackebrandtia</taxon>
    </lineage>
</organism>
<keyword evidence="4" id="KW-0285">Flavoprotein</keyword>
<evidence type="ECO:0000259" key="5">
    <source>
        <dbReference type="SMART" id="SM00893"/>
    </source>
</evidence>
<dbReference type="GO" id="GO:0009055">
    <property type="term" value="F:electron transfer activity"/>
    <property type="evidence" value="ECO:0007669"/>
    <property type="project" value="InterPro"/>
</dbReference>
<gene>
    <name evidence="6" type="ordered locus">Snas_1824</name>
</gene>
<dbReference type="InterPro" id="IPR014730">
    <property type="entry name" value="ETF_a/b_N"/>
</dbReference>
<dbReference type="InterPro" id="IPR014731">
    <property type="entry name" value="ETF_asu_C"/>
</dbReference>
<dbReference type="Gene3D" id="3.40.50.1220">
    <property type="entry name" value="TPP-binding domain"/>
    <property type="match status" value="1"/>
</dbReference>
<comment type="similarity">
    <text evidence="1">Belongs to the ETF alpha-subunit/FixB family.</text>
</comment>
<dbReference type="GO" id="GO:0033539">
    <property type="term" value="P:fatty acid beta-oxidation using acyl-CoA dehydrogenase"/>
    <property type="evidence" value="ECO:0007669"/>
    <property type="project" value="TreeGrafter"/>
</dbReference>
<dbReference type="Pfam" id="PF01012">
    <property type="entry name" value="ETF"/>
    <property type="match status" value="1"/>
</dbReference>
<dbReference type="OrthoDB" id="9770286at2"/>
<feature type="binding site" evidence="4">
    <location>
        <position position="279"/>
    </location>
    <ligand>
        <name>FAD</name>
        <dbReference type="ChEBI" id="CHEBI:57692"/>
    </ligand>
</feature>
<feature type="binding site" evidence="4">
    <location>
        <begin position="227"/>
        <end position="228"/>
    </location>
    <ligand>
        <name>FAD</name>
        <dbReference type="ChEBI" id="CHEBI:57692"/>
    </ligand>
</feature>
<proteinExistence type="inferred from homology"/>
<name>D3PYF3_STANL</name>
<dbReference type="HOGENOM" id="CLU_034178_0_1_11"/>
<dbReference type="Pfam" id="PF00766">
    <property type="entry name" value="ETF_alpha"/>
    <property type="match status" value="1"/>
</dbReference>
<dbReference type="RefSeq" id="WP_013017091.1">
    <property type="nucleotide sequence ID" value="NC_013947.1"/>
</dbReference>
<dbReference type="SUPFAM" id="SSF52402">
    <property type="entry name" value="Adenine nucleotide alpha hydrolases-like"/>
    <property type="match status" value="1"/>
</dbReference>
<feature type="binding site" evidence="4">
    <location>
        <begin position="258"/>
        <end position="265"/>
    </location>
    <ligand>
        <name>FAD</name>
        <dbReference type="ChEBI" id="CHEBI:57692"/>
    </ligand>
</feature>
<dbReference type="SUPFAM" id="SSF52467">
    <property type="entry name" value="DHS-like NAD/FAD-binding domain"/>
    <property type="match status" value="1"/>
</dbReference>
<protein>
    <submittedName>
        <fullName evidence="6">Electron transfer flavoprotein alpha subunit</fullName>
    </submittedName>
</protein>
<evidence type="ECO:0000313" key="6">
    <source>
        <dbReference type="EMBL" id="ADD41520.1"/>
    </source>
</evidence>
<comment type="cofactor">
    <cofactor evidence="4">
        <name>FAD</name>
        <dbReference type="ChEBI" id="CHEBI:57692"/>
    </cofactor>
    <text evidence="4">Binds 1 FAD per dimer.</text>
</comment>
<dbReference type="PIRSF" id="PIRSF000089">
    <property type="entry name" value="Electra_flavoP_a"/>
    <property type="match status" value="1"/>
</dbReference>
<dbReference type="PANTHER" id="PTHR43153:SF1">
    <property type="entry name" value="ELECTRON TRANSFER FLAVOPROTEIN SUBUNIT ALPHA, MITOCHONDRIAL"/>
    <property type="match status" value="1"/>
</dbReference>
<evidence type="ECO:0000313" key="7">
    <source>
        <dbReference type="Proteomes" id="UP000000844"/>
    </source>
</evidence>
<dbReference type="GO" id="GO:0050660">
    <property type="term" value="F:flavin adenine dinucleotide binding"/>
    <property type="evidence" value="ECO:0007669"/>
    <property type="project" value="InterPro"/>
</dbReference>
<dbReference type="InterPro" id="IPR029035">
    <property type="entry name" value="DHS-like_NAD/FAD-binding_dom"/>
</dbReference>
<feature type="binding site" evidence="4">
    <location>
        <position position="202"/>
    </location>
    <ligand>
        <name>FAD</name>
        <dbReference type="ChEBI" id="CHEBI:57692"/>
    </ligand>
</feature>
<feature type="binding site" evidence="4">
    <location>
        <begin position="241"/>
        <end position="245"/>
    </location>
    <ligand>
        <name>FAD</name>
        <dbReference type="ChEBI" id="CHEBI:57692"/>
    </ligand>
</feature>